<evidence type="ECO:0000313" key="3">
    <source>
        <dbReference type="Proteomes" id="UP000235672"/>
    </source>
</evidence>
<accession>A0A2J6Q3B3</accession>
<dbReference type="Gene3D" id="1.25.40.20">
    <property type="entry name" value="Ankyrin repeat-containing domain"/>
    <property type="match status" value="1"/>
</dbReference>
<dbReference type="InterPro" id="IPR036770">
    <property type="entry name" value="Ankyrin_rpt-contain_sf"/>
</dbReference>
<sequence length="99" mass="10691">MEGLISIATAVAWMALLASSTLSSLVVSSFKLLEDAQDWASALYLAAYYDRLGVVDLLVEHGVALDPHVLHWAAEGDSKDVVEFLIQSGVNLDQVTDPF</sequence>
<organism evidence="2 3">
    <name type="scientific">Hyaloscypha hepaticicola</name>
    <dbReference type="NCBI Taxonomy" id="2082293"/>
    <lineage>
        <taxon>Eukaryota</taxon>
        <taxon>Fungi</taxon>
        <taxon>Dikarya</taxon>
        <taxon>Ascomycota</taxon>
        <taxon>Pezizomycotina</taxon>
        <taxon>Leotiomycetes</taxon>
        <taxon>Helotiales</taxon>
        <taxon>Hyaloscyphaceae</taxon>
        <taxon>Hyaloscypha</taxon>
    </lineage>
</organism>
<gene>
    <name evidence="2" type="ORF">NA56DRAFT_704533</name>
</gene>
<reference evidence="2 3" key="1">
    <citation type="submission" date="2016-05" db="EMBL/GenBank/DDBJ databases">
        <title>A degradative enzymes factory behind the ericoid mycorrhizal symbiosis.</title>
        <authorList>
            <consortium name="DOE Joint Genome Institute"/>
            <person name="Martino E."/>
            <person name="Morin E."/>
            <person name="Grelet G."/>
            <person name="Kuo A."/>
            <person name="Kohler A."/>
            <person name="Daghino S."/>
            <person name="Barry K."/>
            <person name="Choi C."/>
            <person name="Cichocki N."/>
            <person name="Clum A."/>
            <person name="Copeland A."/>
            <person name="Hainaut M."/>
            <person name="Haridas S."/>
            <person name="Labutti K."/>
            <person name="Lindquist E."/>
            <person name="Lipzen A."/>
            <person name="Khouja H.-R."/>
            <person name="Murat C."/>
            <person name="Ohm R."/>
            <person name="Olson A."/>
            <person name="Spatafora J."/>
            <person name="Veneault-Fourrey C."/>
            <person name="Henrissat B."/>
            <person name="Grigoriev I."/>
            <person name="Martin F."/>
            <person name="Perotto S."/>
        </authorList>
    </citation>
    <scope>NUCLEOTIDE SEQUENCE [LARGE SCALE GENOMIC DNA]</scope>
    <source>
        <strain evidence="2 3">UAMH 7357</strain>
    </source>
</reference>
<name>A0A2J6Q3B3_9HELO</name>
<feature type="repeat" description="ANK" evidence="1">
    <location>
        <begin position="70"/>
        <end position="97"/>
    </location>
</feature>
<evidence type="ECO:0000313" key="2">
    <source>
        <dbReference type="EMBL" id="PMD20733.1"/>
    </source>
</evidence>
<dbReference type="SUPFAM" id="SSF48403">
    <property type="entry name" value="Ankyrin repeat"/>
    <property type="match status" value="1"/>
</dbReference>
<proteinExistence type="predicted"/>
<evidence type="ECO:0000256" key="1">
    <source>
        <dbReference type="PROSITE-ProRule" id="PRU00023"/>
    </source>
</evidence>
<dbReference type="AlphaFoldDB" id="A0A2J6Q3B3"/>
<keyword evidence="3" id="KW-1185">Reference proteome</keyword>
<dbReference type="SMART" id="SM00248">
    <property type="entry name" value="ANK"/>
    <property type="match status" value="2"/>
</dbReference>
<dbReference type="EMBL" id="KZ613484">
    <property type="protein sequence ID" value="PMD20733.1"/>
    <property type="molecule type" value="Genomic_DNA"/>
</dbReference>
<keyword evidence="1" id="KW-0040">ANK repeat</keyword>
<dbReference type="InterPro" id="IPR002110">
    <property type="entry name" value="Ankyrin_rpt"/>
</dbReference>
<protein>
    <submittedName>
        <fullName evidence="2">Uncharacterized protein</fullName>
    </submittedName>
</protein>
<dbReference type="OrthoDB" id="10254927at2759"/>
<dbReference type="Pfam" id="PF12796">
    <property type="entry name" value="Ank_2"/>
    <property type="match status" value="1"/>
</dbReference>
<dbReference type="PROSITE" id="PS50088">
    <property type="entry name" value="ANK_REPEAT"/>
    <property type="match status" value="1"/>
</dbReference>
<dbReference type="Proteomes" id="UP000235672">
    <property type="component" value="Unassembled WGS sequence"/>
</dbReference>